<dbReference type="Proteomes" id="UP000887116">
    <property type="component" value="Unassembled WGS sequence"/>
</dbReference>
<proteinExistence type="predicted"/>
<organism evidence="1 2">
    <name type="scientific">Trichonephila clavata</name>
    <name type="common">Joro spider</name>
    <name type="synonym">Nephila clavata</name>
    <dbReference type="NCBI Taxonomy" id="2740835"/>
    <lineage>
        <taxon>Eukaryota</taxon>
        <taxon>Metazoa</taxon>
        <taxon>Ecdysozoa</taxon>
        <taxon>Arthropoda</taxon>
        <taxon>Chelicerata</taxon>
        <taxon>Arachnida</taxon>
        <taxon>Araneae</taxon>
        <taxon>Araneomorphae</taxon>
        <taxon>Entelegynae</taxon>
        <taxon>Araneoidea</taxon>
        <taxon>Nephilidae</taxon>
        <taxon>Trichonephila</taxon>
    </lineage>
</organism>
<name>A0A8X6HZB2_TRICU</name>
<dbReference type="AlphaFoldDB" id="A0A8X6HZB2"/>
<sequence>MLCASSKSQRKYCFLDVTTLKSKGSTSNRFPRGGLIVYWTPVGTPHEVILSQTRGLNSIHQISVDFESRKILIRWHHDSNLDST</sequence>
<evidence type="ECO:0000313" key="2">
    <source>
        <dbReference type="Proteomes" id="UP000887116"/>
    </source>
</evidence>
<comment type="caution">
    <text evidence="1">The sequence shown here is derived from an EMBL/GenBank/DDBJ whole genome shotgun (WGS) entry which is preliminary data.</text>
</comment>
<accession>A0A8X6HZB2</accession>
<dbReference type="EMBL" id="BMAO01022795">
    <property type="protein sequence ID" value="GFQ84392.1"/>
    <property type="molecule type" value="Genomic_DNA"/>
</dbReference>
<reference evidence="1" key="1">
    <citation type="submission" date="2020-07" db="EMBL/GenBank/DDBJ databases">
        <title>Multicomponent nature underlies the extraordinary mechanical properties of spider dragline silk.</title>
        <authorList>
            <person name="Kono N."/>
            <person name="Nakamura H."/>
            <person name="Mori M."/>
            <person name="Yoshida Y."/>
            <person name="Ohtoshi R."/>
            <person name="Malay A.D."/>
            <person name="Moran D.A.P."/>
            <person name="Tomita M."/>
            <person name="Numata K."/>
            <person name="Arakawa K."/>
        </authorList>
    </citation>
    <scope>NUCLEOTIDE SEQUENCE</scope>
</reference>
<gene>
    <name evidence="1" type="ORF">TNCT_697401</name>
</gene>
<evidence type="ECO:0000313" key="1">
    <source>
        <dbReference type="EMBL" id="GFQ84392.1"/>
    </source>
</evidence>
<keyword evidence="2" id="KW-1185">Reference proteome</keyword>
<protein>
    <submittedName>
        <fullName evidence="1">Uncharacterized protein</fullName>
    </submittedName>
</protein>